<dbReference type="PROSITE" id="PS51257">
    <property type="entry name" value="PROKAR_LIPOPROTEIN"/>
    <property type="match status" value="1"/>
</dbReference>
<gene>
    <name evidence="3" type="ORF">VFDL14_17775</name>
</gene>
<evidence type="ECO:0000259" key="2">
    <source>
        <dbReference type="Pfam" id="PF07603"/>
    </source>
</evidence>
<evidence type="ECO:0000256" key="1">
    <source>
        <dbReference type="SAM" id="SignalP"/>
    </source>
</evidence>
<dbReference type="OrthoDB" id="9815730at2"/>
<feature type="signal peptide" evidence="1">
    <location>
        <begin position="1"/>
        <end position="26"/>
    </location>
</feature>
<dbReference type="Pfam" id="PF07603">
    <property type="entry name" value="Lcl_C"/>
    <property type="match status" value="1"/>
</dbReference>
<reference evidence="3 4" key="1">
    <citation type="submission" date="2014-02" db="EMBL/GenBank/DDBJ databases">
        <title>Vibrio fortis Dalian14 Genome Sequencing.</title>
        <authorList>
            <person name="Wang Y."/>
            <person name="Song L."/>
            <person name="Liu G."/>
            <person name="Ding J."/>
        </authorList>
    </citation>
    <scope>NUCLEOTIDE SEQUENCE [LARGE SCALE GENOMIC DNA]</scope>
    <source>
        <strain evidence="3 4">Dalian14</strain>
    </source>
</reference>
<comment type="caution">
    <text evidence="3">The sequence shown here is derived from an EMBL/GenBank/DDBJ whole genome shotgun (WGS) entry which is preliminary data.</text>
</comment>
<feature type="chain" id="PRO_5001627674" description="Lcl C-terminal domain-containing protein" evidence="1">
    <location>
        <begin position="27"/>
        <end position="489"/>
    </location>
</feature>
<keyword evidence="4" id="KW-1185">Reference proteome</keyword>
<dbReference type="Proteomes" id="UP000027219">
    <property type="component" value="Unassembled WGS sequence"/>
</dbReference>
<accession>A0A066UY04</accession>
<name>A0A066UY04_9VIBR</name>
<protein>
    <recommendedName>
        <fullName evidence="2">Lcl C-terminal domain-containing protein</fullName>
    </recommendedName>
</protein>
<dbReference type="EMBL" id="JFFR01000012">
    <property type="protein sequence ID" value="KDN29099.1"/>
    <property type="molecule type" value="Genomic_DNA"/>
</dbReference>
<dbReference type="InterPro" id="IPR011460">
    <property type="entry name" value="Lcl_C"/>
</dbReference>
<evidence type="ECO:0000313" key="3">
    <source>
        <dbReference type="EMBL" id="KDN29099.1"/>
    </source>
</evidence>
<organism evidence="3 4">
    <name type="scientific">Vibrio fortis</name>
    <dbReference type="NCBI Taxonomy" id="212667"/>
    <lineage>
        <taxon>Bacteria</taxon>
        <taxon>Pseudomonadati</taxon>
        <taxon>Pseudomonadota</taxon>
        <taxon>Gammaproteobacteria</taxon>
        <taxon>Vibrionales</taxon>
        <taxon>Vibrionaceae</taxon>
        <taxon>Vibrio</taxon>
    </lineage>
</organism>
<dbReference type="STRING" id="212667.VFDL14_17775"/>
<dbReference type="AlphaFoldDB" id="A0A066UY04"/>
<sequence length="489" mass="52271">MKPQLTILAISLALAGCGGSSGDASAPTYTTAGKITAQNVNLESKVCSDLNQSFTCDAGEPTVMADSNGEFSLTSTQKSILSLPLLVEVDTGVAATRSDGSSSSVAYIAAPGIQKTSGNEINGISSLIAGYMGDGFTLDQANAKLKAQLAKKGITINGAIEDQLSATELASLEQNVVSTLKLFDSSNRAYMLAQLSASFDDASVDYVAGVLDTNTVSTFVQNLEDKVKAGTTLNDTGATLYFSDTDNTQDVQDRPDSFPGQDAEYGFDKTEVNANTGNGFKFVKLDSKGVALADDATEWSCVLDERSGLIWESKTEDEKSLQFKDRQLALEIPGLVAPYDLDIAEATCQTEGDSVCTTQDYVEHINSISLCGKTDWRLPTFHEFYNLLDFGETEKNESGAVYGLTYKYFPHQTSGGNYTTIGAVWNQSIVYNQYSPSAVEGGFYYNEIGTLGGDRGYISALEIYSGDVDSSENSDSYLFPARLVSVQGK</sequence>
<feature type="domain" description="Lcl C-terminal" evidence="2">
    <location>
        <begin position="301"/>
        <end position="428"/>
    </location>
</feature>
<proteinExistence type="predicted"/>
<keyword evidence="1" id="KW-0732">Signal</keyword>
<evidence type="ECO:0000313" key="4">
    <source>
        <dbReference type="Proteomes" id="UP000027219"/>
    </source>
</evidence>
<dbReference type="RefSeq" id="WP_032550508.1">
    <property type="nucleotide sequence ID" value="NZ_JFFR01000012.1"/>
</dbReference>